<evidence type="ECO:0000313" key="1">
    <source>
        <dbReference type="EMBL" id="SNQ29432.1"/>
    </source>
</evidence>
<name>A0A217EGI8_9GAMM</name>
<gene>
    <name evidence="1" type="ORF">SAMN05444584_1384</name>
</gene>
<evidence type="ECO:0000313" key="2">
    <source>
        <dbReference type="Proteomes" id="UP000243463"/>
    </source>
</evidence>
<dbReference type="Proteomes" id="UP000243463">
    <property type="component" value="Unassembled WGS sequence"/>
</dbReference>
<organism evidence="1 2">
    <name type="scientific">Acinetobacter apis</name>
    <dbReference type="NCBI Taxonomy" id="1229165"/>
    <lineage>
        <taxon>Bacteria</taxon>
        <taxon>Pseudomonadati</taxon>
        <taxon>Pseudomonadota</taxon>
        <taxon>Gammaproteobacteria</taxon>
        <taxon>Moraxellales</taxon>
        <taxon>Moraxellaceae</taxon>
        <taxon>Acinetobacter</taxon>
    </lineage>
</organism>
<accession>A0A217EGI8</accession>
<dbReference type="AlphaFoldDB" id="A0A217EGI8"/>
<proteinExistence type="predicted"/>
<dbReference type="OrthoDB" id="6696509at2"/>
<evidence type="ECO:0008006" key="3">
    <source>
        <dbReference type="Google" id="ProtNLM"/>
    </source>
</evidence>
<dbReference type="EMBL" id="FZLN01000002">
    <property type="protein sequence ID" value="SNQ29432.1"/>
    <property type="molecule type" value="Genomic_DNA"/>
</dbReference>
<sequence length="191" mass="21339">MQKVIGQSVLVGMCLIGLSACQNTQHAIKTAQIRYAALTPNAEATVKIFCSGTNTCEFERIGNVPVVSDTTHLVSNEAIQKGFVRLKASSTLQSNALYLTVPAQQYEVVVRFYPISIDRAETIHVIHPFKANKAYTFTMYRDRVKRANNLLNAAVPDPLCVKVMEEKRVVRRFCKPYNVLTGLGEFVEQKN</sequence>
<reference evidence="2" key="1">
    <citation type="submission" date="2017-06" db="EMBL/GenBank/DDBJ databases">
        <authorList>
            <person name="Varghese N."/>
            <person name="Submissions S."/>
        </authorList>
    </citation>
    <scope>NUCLEOTIDE SEQUENCE [LARGE SCALE GENOMIC DNA]</scope>
    <source>
        <strain evidence="2">ANC 5114</strain>
    </source>
</reference>
<protein>
    <recommendedName>
        <fullName evidence="3">Lipoprotein</fullName>
    </recommendedName>
</protein>
<keyword evidence="2" id="KW-1185">Reference proteome</keyword>
<dbReference type="RefSeq" id="WP_088823481.1">
    <property type="nucleotide sequence ID" value="NZ_FZLN01000002.1"/>
</dbReference>
<dbReference type="PROSITE" id="PS51257">
    <property type="entry name" value="PROKAR_LIPOPROTEIN"/>
    <property type="match status" value="1"/>
</dbReference>